<reference evidence="11 12" key="1">
    <citation type="journal article" date="2015" name="Genome Announc.">
        <title>Expanding the biotechnology potential of lactobacilli through comparative genomics of 213 strains and associated genera.</title>
        <authorList>
            <person name="Sun Z."/>
            <person name="Harris H.M."/>
            <person name="McCann A."/>
            <person name="Guo C."/>
            <person name="Argimon S."/>
            <person name="Zhang W."/>
            <person name="Yang X."/>
            <person name="Jeffery I.B."/>
            <person name="Cooney J.C."/>
            <person name="Kagawa T.F."/>
            <person name="Liu W."/>
            <person name="Song Y."/>
            <person name="Salvetti E."/>
            <person name="Wrobel A."/>
            <person name="Rasinkangas P."/>
            <person name="Parkhill J."/>
            <person name="Rea M.C."/>
            <person name="O'Sullivan O."/>
            <person name="Ritari J."/>
            <person name="Douillard F.P."/>
            <person name="Paul Ross R."/>
            <person name="Yang R."/>
            <person name="Briner A.E."/>
            <person name="Felis G.E."/>
            <person name="de Vos W.M."/>
            <person name="Barrangou R."/>
            <person name="Klaenhammer T.R."/>
            <person name="Caufield P.W."/>
            <person name="Cui Y."/>
            <person name="Zhang H."/>
            <person name="O'Toole P.W."/>
        </authorList>
    </citation>
    <scope>NUCLEOTIDE SEQUENCE [LARGE SCALE GENOMIC DNA]</scope>
    <source>
        <strain evidence="11 12">DSM 20253</strain>
    </source>
</reference>
<protein>
    <recommendedName>
        <fullName evidence="3">histidine kinase</fullName>
        <ecNumber evidence="3">2.7.13.3</ecNumber>
    </recommendedName>
</protein>
<evidence type="ECO:0000313" key="12">
    <source>
        <dbReference type="Proteomes" id="UP000051638"/>
    </source>
</evidence>
<evidence type="ECO:0000256" key="9">
    <source>
        <dbReference type="SAM" id="Phobius"/>
    </source>
</evidence>
<feature type="transmembrane region" description="Helical" evidence="9">
    <location>
        <begin position="12"/>
        <end position="35"/>
    </location>
</feature>
<dbReference type="STRING" id="1423796.FC24_GL001137"/>
<keyword evidence="9" id="KW-1133">Transmembrane helix</keyword>
<evidence type="ECO:0000313" key="11">
    <source>
        <dbReference type="EMBL" id="KRN00149.1"/>
    </source>
</evidence>
<keyword evidence="9" id="KW-0812">Transmembrane</keyword>
<keyword evidence="4" id="KW-0597">Phosphoprotein</keyword>
<dbReference type="InterPro" id="IPR003661">
    <property type="entry name" value="HisK_dim/P_dom"/>
</dbReference>
<dbReference type="InterPro" id="IPR036890">
    <property type="entry name" value="HATPase_C_sf"/>
</dbReference>
<dbReference type="PANTHER" id="PTHR45453">
    <property type="entry name" value="PHOSPHATE REGULON SENSOR PROTEIN PHOR"/>
    <property type="match status" value="1"/>
</dbReference>
<evidence type="ECO:0000256" key="5">
    <source>
        <dbReference type="ARBA" id="ARBA00022679"/>
    </source>
</evidence>
<dbReference type="OrthoDB" id="9813151at2"/>
<dbReference type="SUPFAM" id="SSF47384">
    <property type="entry name" value="Homodimeric domain of signal transducing histidine kinase"/>
    <property type="match status" value="1"/>
</dbReference>
<comment type="subcellular location">
    <subcellularLocation>
        <location evidence="2">Membrane</location>
    </subcellularLocation>
</comment>
<dbReference type="PRINTS" id="PR00344">
    <property type="entry name" value="BCTRLSENSOR"/>
</dbReference>
<dbReference type="GO" id="GO:0000155">
    <property type="term" value="F:phosphorelay sensor kinase activity"/>
    <property type="evidence" value="ECO:0007669"/>
    <property type="project" value="InterPro"/>
</dbReference>
<dbReference type="GO" id="GO:0005886">
    <property type="term" value="C:plasma membrane"/>
    <property type="evidence" value="ECO:0007669"/>
    <property type="project" value="TreeGrafter"/>
</dbReference>
<comment type="caution">
    <text evidence="11">The sequence shown here is derived from an EMBL/GenBank/DDBJ whole genome shotgun (WGS) entry which is preliminary data.</text>
</comment>
<evidence type="ECO:0000256" key="3">
    <source>
        <dbReference type="ARBA" id="ARBA00012438"/>
    </source>
</evidence>
<dbReference type="InterPro" id="IPR050351">
    <property type="entry name" value="BphY/WalK/GraS-like"/>
</dbReference>
<dbReference type="InterPro" id="IPR003594">
    <property type="entry name" value="HATPase_dom"/>
</dbReference>
<keyword evidence="7" id="KW-0902">Two-component regulatory system</keyword>
<dbReference type="EC" id="2.7.13.3" evidence="3"/>
<dbReference type="AlphaFoldDB" id="A0A0R2DEF0"/>
<feature type="transmembrane region" description="Helical" evidence="9">
    <location>
        <begin position="161"/>
        <end position="180"/>
    </location>
</feature>
<dbReference type="Proteomes" id="UP000051638">
    <property type="component" value="Unassembled WGS sequence"/>
</dbReference>
<dbReference type="SMART" id="SM00387">
    <property type="entry name" value="HATPase_c"/>
    <property type="match status" value="1"/>
</dbReference>
<dbReference type="RefSeq" id="WP_057872920.1">
    <property type="nucleotide sequence ID" value="NZ_AYYI01000003.1"/>
</dbReference>
<evidence type="ECO:0000256" key="4">
    <source>
        <dbReference type="ARBA" id="ARBA00022553"/>
    </source>
</evidence>
<evidence type="ECO:0000256" key="8">
    <source>
        <dbReference type="ARBA" id="ARBA00023136"/>
    </source>
</evidence>
<dbReference type="GO" id="GO:0016036">
    <property type="term" value="P:cellular response to phosphate starvation"/>
    <property type="evidence" value="ECO:0007669"/>
    <property type="project" value="TreeGrafter"/>
</dbReference>
<dbReference type="Pfam" id="PF02518">
    <property type="entry name" value="HATPase_c"/>
    <property type="match status" value="1"/>
</dbReference>
<comment type="catalytic activity">
    <reaction evidence="1">
        <text>ATP + protein L-histidine = ADP + protein N-phospho-L-histidine.</text>
        <dbReference type="EC" id="2.7.13.3"/>
    </reaction>
</comment>
<sequence length="419" mass="48347">MKLVNRRQQIKLFLMELISFAVIFLTLGTIVYLTFQHEIYRNVDQGLQMKRSQMLMTKVKAVRRKGTPPPDFRINLLVYNKRGKVINTSMLGDRYDLLANVKLDPQQKNKIVTLTTENQSKFRSLLVKVPANQTGPYAGRYVQIMQNIDSEDQAIQSFRRILVLTVVFFWALSILLSYFLSHMNMRPIVKSWQRQQDFVANAAHELRTPLTIIQSKIELLLTKPHDKIINQMEPIALSLSETRRLNQLTKELLVLARSDSNMTQVTYQPTKMAPFLKQVVAPYSEIAASQKKQFRVQITLQATQLIDQKRIHQLLVILLDNALKYTQTGDQIQFKAWVHGNRWLLEVADTGVGIAPKNRKAIFERFYREDKSRSRQTGGNGLGLAIAKWIITSHKGTVKVLANRPHGSRFILSFPVRRH</sequence>
<dbReference type="EMBL" id="AYYI01000003">
    <property type="protein sequence ID" value="KRN00149.1"/>
    <property type="molecule type" value="Genomic_DNA"/>
</dbReference>
<dbReference type="PANTHER" id="PTHR45453:SF1">
    <property type="entry name" value="PHOSPHATE REGULON SENSOR PROTEIN PHOR"/>
    <property type="match status" value="1"/>
</dbReference>
<dbReference type="FunFam" id="1.10.287.130:FF:000001">
    <property type="entry name" value="Two-component sensor histidine kinase"/>
    <property type="match status" value="1"/>
</dbReference>
<name>A0A0R2DEF0_9LACO</name>
<proteinExistence type="predicted"/>
<dbReference type="SUPFAM" id="SSF55874">
    <property type="entry name" value="ATPase domain of HSP90 chaperone/DNA topoisomerase II/histidine kinase"/>
    <property type="match status" value="1"/>
</dbReference>
<dbReference type="CDD" id="cd00082">
    <property type="entry name" value="HisKA"/>
    <property type="match status" value="1"/>
</dbReference>
<evidence type="ECO:0000256" key="7">
    <source>
        <dbReference type="ARBA" id="ARBA00023012"/>
    </source>
</evidence>
<dbReference type="InterPro" id="IPR005467">
    <property type="entry name" value="His_kinase_dom"/>
</dbReference>
<evidence type="ECO:0000256" key="1">
    <source>
        <dbReference type="ARBA" id="ARBA00000085"/>
    </source>
</evidence>
<dbReference type="CDD" id="cd00075">
    <property type="entry name" value="HATPase"/>
    <property type="match status" value="1"/>
</dbReference>
<dbReference type="GO" id="GO:0004721">
    <property type="term" value="F:phosphoprotein phosphatase activity"/>
    <property type="evidence" value="ECO:0007669"/>
    <property type="project" value="TreeGrafter"/>
</dbReference>
<dbReference type="InterPro" id="IPR036097">
    <property type="entry name" value="HisK_dim/P_sf"/>
</dbReference>
<keyword evidence="6 11" id="KW-0418">Kinase</keyword>
<organism evidence="11 12">
    <name type="scientific">Loigolactobacillus rennini DSM 20253</name>
    <dbReference type="NCBI Taxonomy" id="1423796"/>
    <lineage>
        <taxon>Bacteria</taxon>
        <taxon>Bacillati</taxon>
        <taxon>Bacillota</taxon>
        <taxon>Bacilli</taxon>
        <taxon>Lactobacillales</taxon>
        <taxon>Lactobacillaceae</taxon>
        <taxon>Loigolactobacillus</taxon>
    </lineage>
</organism>
<dbReference type="Gene3D" id="3.30.565.10">
    <property type="entry name" value="Histidine kinase-like ATPase, C-terminal domain"/>
    <property type="match status" value="1"/>
</dbReference>
<dbReference type="PATRIC" id="fig|1423796.3.peg.1161"/>
<dbReference type="InterPro" id="IPR004358">
    <property type="entry name" value="Sig_transdc_His_kin-like_C"/>
</dbReference>
<keyword evidence="8 9" id="KW-0472">Membrane</keyword>
<keyword evidence="5" id="KW-0808">Transferase</keyword>
<accession>A0A0R2DEF0</accession>
<keyword evidence="12" id="KW-1185">Reference proteome</keyword>
<dbReference type="PROSITE" id="PS50109">
    <property type="entry name" value="HIS_KIN"/>
    <property type="match status" value="1"/>
</dbReference>
<dbReference type="Gene3D" id="1.10.287.130">
    <property type="match status" value="1"/>
</dbReference>
<dbReference type="FunFam" id="3.30.565.10:FF:000006">
    <property type="entry name" value="Sensor histidine kinase WalK"/>
    <property type="match status" value="1"/>
</dbReference>
<evidence type="ECO:0000256" key="6">
    <source>
        <dbReference type="ARBA" id="ARBA00022777"/>
    </source>
</evidence>
<feature type="domain" description="Histidine kinase" evidence="10">
    <location>
        <begin position="201"/>
        <end position="418"/>
    </location>
</feature>
<dbReference type="Pfam" id="PF00512">
    <property type="entry name" value="HisKA"/>
    <property type="match status" value="1"/>
</dbReference>
<dbReference type="SMART" id="SM00388">
    <property type="entry name" value="HisKA"/>
    <property type="match status" value="1"/>
</dbReference>
<evidence type="ECO:0000259" key="10">
    <source>
        <dbReference type="PROSITE" id="PS50109"/>
    </source>
</evidence>
<gene>
    <name evidence="11" type="ORF">FC24_GL001137</name>
</gene>
<evidence type="ECO:0000256" key="2">
    <source>
        <dbReference type="ARBA" id="ARBA00004370"/>
    </source>
</evidence>